<dbReference type="RefSeq" id="WP_053379812.1">
    <property type="nucleotide sequence ID" value="NZ_CP011801.1"/>
</dbReference>
<evidence type="ECO:0000256" key="1">
    <source>
        <dbReference type="SAM" id="Phobius"/>
    </source>
</evidence>
<accession>A0A0K2GCI8</accession>
<evidence type="ECO:0000313" key="2">
    <source>
        <dbReference type="EMBL" id="ALA58676.1"/>
    </source>
</evidence>
<dbReference type="KEGG" id="nmv:NITMOv2_2260"/>
<dbReference type="AlphaFoldDB" id="A0A0K2GCI8"/>
<dbReference type="PANTHER" id="PTHR35792:SF2">
    <property type="entry name" value="GENERAL STRESS PROTEIN"/>
    <property type="match status" value="1"/>
</dbReference>
<dbReference type="STRING" id="42253.NITMOv2_2260"/>
<keyword evidence="3" id="KW-1185">Reference proteome</keyword>
<sequence length="88" mass="9392">MSEQGKQVAKAAALIAGGAVIGAGLGLLFAPQTGAETRRDISRYARKAQVQATRWGRAVQSGVKEVVDRGRAMVKNREEQRELTAALN</sequence>
<proteinExistence type="predicted"/>
<dbReference type="PATRIC" id="fig|42253.5.peg.2225"/>
<dbReference type="InterPro" id="IPR052928">
    <property type="entry name" value="Desiccation-related_membrane"/>
</dbReference>
<organism evidence="2 3">
    <name type="scientific">Nitrospira moscoviensis</name>
    <dbReference type="NCBI Taxonomy" id="42253"/>
    <lineage>
        <taxon>Bacteria</taxon>
        <taxon>Pseudomonadati</taxon>
        <taxon>Nitrospirota</taxon>
        <taxon>Nitrospiria</taxon>
        <taxon>Nitrospirales</taxon>
        <taxon>Nitrospiraceae</taxon>
        <taxon>Nitrospira</taxon>
    </lineage>
</organism>
<reference evidence="2 3" key="1">
    <citation type="journal article" date="2015" name="Proc. Natl. Acad. Sci. U.S.A.">
        <title>Expanded metabolic versatility of ubiquitous nitrite-oxidizing bacteria from the genus Nitrospira.</title>
        <authorList>
            <person name="Koch H."/>
            <person name="Lucker S."/>
            <person name="Albertsen M."/>
            <person name="Kitzinger K."/>
            <person name="Herbold C."/>
            <person name="Spieck E."/>
            <person name="Nielsen P.H."/>
            <person name="Wagner M."/>
            <person name="Daims H."/>
        </authorList>
    </citation>
    <scope>NUCLEOTIDE SEQUENCE [LARGE SCALE GENOMIC DNA]</scope>
    <source>
        <strain evidence="2 3">NSP M-1</strain>
    </source>
</reference>
<dbReference type="Proteomes" id="UP000069205">
    <property type="component" value="Chromosome"/>
</dbReference>
<evidence type="ECO:0008006" key="4">
    <source>
        <dbReference type="Google" id="ProtNLM"/>
    </source>
</evidence>
<keyword evidence="1" id="KW-1133">Transmembrane helix</keyword>
<dbReference type="EMBL" id="CP011801">
    <property type="protein sequence ID" value="ALA58676.1"/>
    <property type="molecule type" value="Genomic_DNA"/>
</dbReference>
<dbReference type="PANTHER" id="PTHR35792">
    <property type="entry name" value="GENERAL STRESS PROTEIN"/>
    <property type="match status" value="1"/>
</dbReference>
<dbReference type="InterPro" id="IPR024623">
    <property type="entry name" value="YtxH"/>
</dbReference>
<keyword evidence="1" id="KW-0812">Transmembrane</keyword>
<evidence type="ECO:0000313" key="3">
    <source>
        <dbReference type="Proteomes" id="UP000069205"/>
    </source>
</evidence>
<dbReference type="Pfam" id="PF12732">
    <property type="entry name" value="YtxH"/>
    <property type="match status" value="1"/>
</dbReference>
<name>A0A0K2GCI8_NITMO</name>
<feature type="transmembrane region" description="Helical" evidence="1">
    <location>
        <begin position="12"/>
        <end position="30"/>
    </location>
</feature>
<gene>
    <name evidence="2" type="ORF">NITMOv2_2260</name>
</gene>
<dbReference type="OrthoDB" id="9813545at2"/>
<protein>
    <recommendedName>
        <fullName evidence="4">General stress protein</fullName>
    </recommendedName>
</protein>
<keyword evidence="1" id="KW-0472">Membrane</keyword>